<evidence type="ECO:0000256" key="3">
    <source>
        <dbReference type="ARBA" id="ARBA00022617"/>
    </source>
</evidence>
<evidence type="ECO:0000256" key="9">
    <source>
        <dbReference type="ARBA" id="ARBA00023033"/>
    </source>
</evidence>
<keyword evidence="7" id="KW-0560">Oxidoreductase</keyword>
<keyword evidence="6" id="KW-1133">Transmembrane helix</keyword>
<keyword evidence="5" id="KW-0479">Metal-binding</keyword>
<dbReference type="Pfam" id="PF00067">
    <property type="entry name" value="p450"/>
    <property type="match status" value="1"/>
</dbReference>
<dbReference type="GO" id="GO:0004497">
    <property type="term" value="F:monooxygenase activity"/>
    <property type="evidence" value="ECO:0007669"/>
    <property type="project" value="UniProtKB-KW"/>
</dbReference>
<comment type="subcellular location">
    <subcellularLocation>
        <location evidence="2">Membrane</location>
    </subcellularLocation>
</comment>
<dbReference type="GO" id="GO:0016705">
    <property type="term" value="F:oxidoreductase activity, acting on paired donors, with incorporation or reduction of molecular oxygen"/>
    <property type="evidence" value="ECO:0007669"/>
    <property type="project" value="InterPro"/>
</dbReference>
<dbReference type="GO" id="GO:0016020">
    <property type="term" value="C:membrane"/>
    <property type="evidence" value="ECO:0007669"/>
    <property type="project" value="UniProtKB-SubCell"/>
</dbReference>
<evidence type="ECO:0000256" key="10">
    <source>
        <dbReference type="ARBA" id="ARBA00023136"/>
    </source>
</evidence>
<dbReference type="InterPro" id="IPR036396">
    <property type="entry name" value="Cyt_P450_sf"/>
</dbReference>
<organism evidence="11 12">
    <name type="scientific">Jatropha curcas</name>
    <name type="common">Barbados nut</name>
    <dbReference type="NCBI Taxonomy" id="180498"/>
    <lineage>
        <taxon>Eukaryota</taxon>
        <taxon>Viridiplantae</taxon>
        <taxon>Streptophyta</taxon>
        <taxon>Embryophyta</taxon>
        <taxon>Tracheophyta</taxon>
        <taxon>Spermatophyta</taxon>
        <taxon>Magnoliopsida</taxon>
        <taxon>eudicotyledons</taxon>
        <taxon>Gunneridae</taxon>
        <taxon>Pentapetalae</taxon>
        <taxon>rosids</taxon>
        <taxon>fabids</taxon>
        <taxon>Malpighiales</taxon>
        <taxon>Euphorbiaceae</taxon>
        <taxon>Crotonoideae</taxon>
        <taxon>Jatropheae</taxon>
        <taxon>Jatropha</taxon>
    </lineage>
</organism>
<evidence type="ECO:0000256" key="7">
    <source>
        <dbReference type="ARBA" id="ARBA00023002"/>
    </source>
</evidence>
<dbReference type="SUPFAM" id="SSF48264">
    <property type="entry name" value="Cytochrome P450"/>
    <property type="match status" value="1"/>
</dbReference>
<name>A0A067KQM1_JATCU</name>
<evidence type="ECO:0000256" key="6">
    <source>
        <dbReference type="ARBA" id="ARBA00022989"/>
    </source>
</evidence>
<keyword evidence="8" id="KW-0408">Iron</keyword>
<evidence type="ECO:0000256" key="5">
    <source>
        <dbReference type="ARBA" id="ARBA00022723"/>
    </source>
</evidence>
<evidence type="ECO:0000256" key="4">
    <source>
        <dbReference type="ARBA" id="ARBA00022692"/>
    </source>
</evidence>
<sequence length="308" mass="35343">MGVHRNLVVSNWEIAKECLTTNDKAFATSPKILTTEHLANDLSMFGFSPYGTYWREMRKIATLELLSNHRLELLRHVQQIAYMTVNQEEERWKGAMRDFFDLSGMFIAADAVPFLRWFHIGGHEKAMNKTAKELDNVFEEWLNEHKEKKASGFKYEEEDFMDLMLNIIDDDVQVALGRDSDTINKAACMALTLAASDSTAVTLTWALSLLINNPDVLKKAQQELDIYVGKERLGDESDINTLVYLNAIIKEIAAFIPSWTPCCATRVHGGLHRRRLPYPSGTRLITIWKIQRDPPVWSNLSDFNRKDF</sequence>
<keyword evidence="4" id="KW-0812">Transmembrane</keyword>
<keyword evidence="10" id="KW-0472">Membrane</keyword>
<keyword evidence="9" id="KW-0503">Monooxygenase</keyword>
<dbReference type="InterPro" id="IPR050651">
    <property type="entry name" value="Plant_Cytochrome_P450_Monoox"/>
</dbReference>
<gene>
    <name evidence="11" type="ORF">JCGZ_04362</name>
</gene>
<comment type="cofactor">
    <cofactor evidence="1">
        <name>heme</name>
        <dbReference type="ChEBI" id="CHEBI:30413"/>
    </cofactor>
</comment>
<evidence type="ECO:0008006" key="13">
    <source>
        <dbReference type="Google" id="ProtNLM"/>
    </source>
</evidence>
<dbReference type="Proteomes" id="UP000027138">
    <property type="component" value="Unassembled WGS sequence"/>
</dbReference>
<dbReference type="AlphaFoldDB" id="A0A067KQM1"/>
<dbReference type="PANTHER" id="PTHR47947:SF26">
    <property type="entry name" value="CYTOCHROME P450"/>
    <property type="match status" value="1"/>
</dbReference>
<evidence type="ECO:0000313" key="12">
    <source>
        <dbReference type="Proteomes" id="UP000027138"/>
    </source>
</evidence>
<evidence type="ECO:0000256" key="2">
    <source>
        <dbReference type="ARBA" id="ARBA00004370"/>
    </source>
</evidence>
<protein>
    <recommendedName>
        <fullName evidence="13">Cytochrome P450</fullName>
    </recommendedName>
</protein>
<dbReference type="EMBL" id="KK914362">
    <property type="protein sequence ID" value="KDP38437.1"/>
    <property type="molecule type" value="Genomic_DNA"/>
</dbReference>
<keyword evidence="12" id="KW-1185">Reference proteome</keyword>
<dbReference type="GO" id="GO:0020037">
    <property type="term" value="F:heme binding"/>
    <property type="evidence" value="ECO:0007669"/>
    <property type="project" value="InterPro"/>
</dbReference>
<evidence type="ECO:0000256" key="1">
    <source>
        <dbReference type="ARBA" id="ARBA00001971"/>
    </source>
</evidence>
<dbReference type="PANTHER" id="PTHR47947">
    <property type="entry name" value="CYTOCHROME P450 82C3-RELATED"/>
    <property type="match status" value="1"/>
</dbReference>
<dbReference type="InterPro" id="IPR001128">
    <property type="entry name" value="Cyt_P450"/>
</dbReference>
<keyword evidence="3" id="KW-0349">Heme</keyword>
<reference evidence="11 12" key="1">
    <citation type="journal article" date="2014" name="PLoS ONE">
        <title>Global Analysis of Gene Expression Profiles in Physic Nut (Jatropha curcas L.) Seedlings Exposed to Salt Stress.</title>
        <authorList>
            <person name="Zhang L."/>
            <person name="Zhang C."/>
            <person name="Wu P."/>
            <person name="Chen Y."/>
            <person name="Li M."/>
            <person name="Jiang H."/>
            <person name="Wu G."/>
        </authorList>
    </citation>
    <scope>NUCLEOTIDE SEQUENCE [LARGE SCALE GENOMIC DNA]</scope>
    <source>
        <strain evidence="12">cv. GZQX0401</strain>
        <tissue evidence="11">Young leaves</tissue>
    </source>
</reference>
<evidence type="ECO:0000256" key="8">
    <source>
        <dbReference type="ARBA" id="ARBA00023004"/>
    </source>
</evidence>
<dbReference type="Gene3D" id="1.10.630.10">
    <property type="entry name" value="Cytochrome P450"/>
    <property type="match status" value="1"/>
</dbReference>
<accession>A0A067KQM1</accession>
<proteinExistence type="predicted"/>
<dbReference type="OrthoDB" id="2789670at2759"/>
<dbReference type="GO" id="GO:0005506">
    <property type="term" value="F:iron ion binding"/>
    <property type="evidence" value="ECO:0007669"/>
    <property type="project" value="InterPro"/>
</dbReference>
<evidence type="ECO:0000313" key="11">
    <source>
        <dbReference type="EMBL" id="KDP38437.1"/>
    </source>
</evidence>